<evidence type="ECO:0000256" key="2">
    <source>
        <dbReference type="ARBA" id="ARBA00008711"/>
    </source>
</evidence>
<evidence type="ECO:0000313" key="10">
    <source>
        <dbReference type="EMBL" id="GGF63433.1"/>
    </source>
</evidence>
<dbReference type="InterPro" id="IPR036388">
    <property type="entry name" value="WH-like_DNA-bd_sf"/>
</dbReference>
<keyword evidence="11" id="KW-1185">Reference proteome</keyword>
<dbReference type="CDD" id="cd06445">
    <property type="entry name" value="ATase"/>
    <property type="match status" value="1"/>
</dbReference>
<comment type="catalytic activity">
    <reaction evidence="7 8">
        <text>a 6-O-methyl-2'-deoxyguanosine in DNA + L-cysteinyl-[protein] = S-methyl-L-cysteinyl-[protein] + a 2'-deoxyguanosine in DNA</text>
        <dbReference type="Rhea" id="RHEA:24000"/>
        <dbReference type="Rhea" id="RHEA-COMP:10131"/>
        <dbReference type="Rhea" id="RHEA-COMP:10132"/>
        <dbReference type="Rhea" id="RHEA-COMP:11367"/>
        <dbReference type="Rhea" id="RHEA-COMP:11368"/>
        <dbReference type="ChEBI" id="CHEBI:29950"/>
        <dbReference type="ChEBI" id="CHEBI:82612"/>
        <dbReference type="ChEBI" id="CHEBI:85445"/>
        <dbReference type="ChEBI" id="CHEBI:85448"/>
        <dbReference type="EC" id="2.1.1.63"/>
    </reaction>
</comment>
<dbReference type="PANTHER" id="PTHR10815">
    <property type="entry name" value="METHYLATED-DNA--PROTEIN-CYSTEINE METHYLTRANSFERASE"/>
    <property type="match status" value="1"/>
</dbReference>
<dbReference type="EMBL" id="BMHV01000010">
    <property type="protein sequence ID" value="GGF63433.1"/>
    <property type="molecule type" value="Genomic_DNA"/>
</dbReference>
<comment type="similarity">
    <text evidence="2 8">Belongs to the MGMT family.</text>
</comment>
<dbReference type="PANTHER" id="PTHR10815:SF5">
    <property type="entry name" value="METHYLATED-DNA--PROTEIN-CYSTEINE METHYLTRANSFERASE"/>
    <property type="match status" value="1"/>
</dbReference>
<dbReference type="EC" id="2.1.1.63" evidence="8"/>
<evidence type="ECO:0000256" key="6">
    <source>
        <dbReference type="ARBA" id="ARBA00023204"/>
    </source>
</evidence>
<evidence type="ECO:0000256" key="4">
    <source>
        <dbReference type="ARBA" id="ARBA00022679"/>
    </source>
</evidence>
<dbReference type="GO" id="GO:0032259">
    <property type="term" value="P:methylation"/>
    <property type="evidence" value="ECO:0007669"/>
    <property type="project" value="UniProtKB-KW"/>
</dbReference>
<feature type="domain" description="Methylated-DNA-[protein]-cysteine S-methyltransferase DNA binding" evidence="9">
    <location>
        <begin position="85"/>
        <end position="165"/>
    </location>
</feature>
<name>A0A917BYF1_9PROT</name>
<dbReference type="SUPFAM" id="SSF46767">
    <property type="entry name" value="Methylated DNA-protein cysteine methyltransferase, C-terminal domain"/>
    <property type="match status" value="1"/>
</dbReference>
<dbReference type="RefSeq" id="WP_188663804.1">
    <property type="nucleotide sequence ID" value="NZ_BMHV01000010.1"/>
</dbReference>
<dbReference type="InterPro" id="IPR036217">
    <property type="entry name" value="MethylDNA_cys_MeTrfase_DNAb"/>
</dbReference>
<dbReference type="AlphaFoldDB" id="A0A917BYF1"/>
<feature type="active site" description="Nucleophile; methyl group acceptor" evidence="8">
    <location>
        <position position="136"/>
    </location>
</feature>
<reference evidence="10" key="2">
    <citation type="submission" date="2020-09" db="EMBL/GenBank/DDBJ databases">
        <authorList>
            <person name="Sun Q."/>
            <person name="Zhou Y."/>
        </authorList>
    </citation>
    <scope>NUCLEOTIDE SEQUENCE</scope>
    <source>
        <strain evidence="10">CGMCC 1.15254</strain>
    </source>
</reference>
<gene>
    <name evidence="10" type="primary">ogt</name>
    <name evidence="10" type="ORF">GCM10011332_16740</name>
</gene>
<comment type="subcellular location">
    <subcellularLocation>
        <location evidence="8">Cytoplasm</location>
    </subcellularLocation>
</comment>
<protein>
    <recommendedName>
        <fullName evidence="8">Methylated-DNA--protein-cysteine methyltransferase</fullName>
        <ecNumber evidence="8">2.1.1.63</ecNumber>
    </recommendedName>
    <alternativeName>
        <fullName evidence="8">6-O-methylguanine-DNA methyltransferase</fullName>
        <shortName evidence="8">MGMT</shortName>
    </alternativeName>
    <alternativeName>
        <fullName evidence="8">O-6-methylguanine-DNA-alkyltransferase</fullName>
    </alternativeName>
</protein>
<dbReference type="Pfam" id="PF01035">
    <property type="entry name" value="DNA_binding_1"/>
    <property type="match status" value="1"/>
</dbReference>
<sequence length="170" mass="19006">MTVLYGDQFDSPCGQISIVFDELDRLYHLDFPDQGDRQQKLLAKRFGVVELKQARSDVIRSALKAYFDGKYGALRKLSCVQGGTDFQRQVWDKLCEIPTGETWSYRQLALEIGNEKAVRAVARANALNPLSIIYPCHRVIGSDGSLTGYAGGLSRKEWLLRHEGAILAAL</sequence>
<dbReference type="GO" id="GO:0005737">
    <property type="term" value="C:cytoplasm"/>
    <property type="evidence" value="ECO:0007669"/>
    <property type="project" value="UniProtKB-SubCell"/>
</dbReference>
<dbReference type="InterPro" id="IPR014048">
    <property type="entry name" value="MethylDNA_cys_MeTrfase_DNA-bd"/>
</dbReference>
<comment type="catalytic activity">
    <reaction evidence="1 8">
        <text>a 4-O-methyl-thymidine in DNA + L-cysteinyl-[protein] = a thymidine in DNA + S-methyl-L-cysteinyl-[protein]</text>
        <dbReference type="Rhea" id="RHEA:53428"/>
        <dbReference type="Rhea" id="RHEA-COMP:10131"/>
        <dbReference type="Rhea" id="RHEA-COMP:10132"/>
        <dbReference type="Rhea" id="RHEA-COMP:13555"/>
        <dbReference type="Rhea" id="RHEA-COMP:13556"/>
        <dbReference type="ChEBI" id="CHEBI:29950"/>
        <dbReference type="ChEBI" id="CHEBI:82612"/>
        <dbReference type="ChEBI" id="CHEBI:137386"/>
        <dbReference type="ChEBI" id="CHEBI:137387"/>
        <dbReference type="EC" id="2.1.1.63"/>
    </reaction>
</comment>
<keyword evidence="8" id="KW-0963">Cytoplasm</keyword>
<comment type="caution">
    <text evidence="10">The sequence shown here is derived from an EMBL/GenBank/DDBJ whole genome shotgun (WGS) entry which is preliminary data.</text>
</comment>
<dbReference type="NCBIfam" id="TIGR00589">
    <property type="entry name" value="ogt"/>
    <property type="match status" value="1"/>
</dbReference>
<proteinExistence type="inferred from homology"/>
<dbReference type="Proteomes" id="UP000632498">
    <property type="component" value="Unassembled WGS sequence"/>
</dbReference>
<comment type="miscellaneous">
    <text evidence="8">This enzyme catalyzes only one turnover and therefore is not strictly catalytic. According to one definition, an enzyme is a biocatalyst that acts repeatedly and over many reaction cycles.</text>
</comment>
<organism evidence="10 11">
    <name type="scientific">Terasakiella brassicae</name>
    <dbReference type="NCBI Taxonomy" id="1634917"/>
    <lineage>
        <taxon>Bacteria</taxon>
        <taxon>Pseudomonadati</taxon>
        <taxon>Pseudomonadota</taxon>
        <taxon>Alphaproteobacteria</taxon>
        <taxon>Rhodospirillales</taxon>
        <taxon>Terasakiellaceae</taxon>
        <taxon>Terasakiella</taxon>
    </lineage>
</organism>
<dbReference type="HAMAP" id="MF_00772">
    <property type="entry name" value="OGT"/>
    <property type="match status" value="1"/>
</dbReference>
<keyword evidence="4 8" id="KW-0808">Transferase</keyword>
<evidence type="ECO:0000256" key="8">
    <source>
        <dbReference type="HAMAP-Rule" id="MF_00772"/>
    </source>
</evidence>
<dbReference type="GO" id="GO:0003908">
    <property type="term" value="F:methylated-DNA-[protein]-cysteine S-methyltransferase activity"/>
    <property type="evidence" value="ECO:0007669"/>
    <property type="project" value="UniProtKB-UniRule"/>
</dbReference>
<dbReference type="GO" id="GO:0006307">
    <property type="term" value="P:DNA alkylation repair"/>
    <property type="evidence" value="ECO:0007669"/>
    <property type="project" value="UniProtKB-UniRule"/>
</dbReference>
<accession>A0A917BYF1</accession>
<keyword evidence="5 8" id="KW-0227">DNA damage</keyword>
<evidence type="ECO:0000259" key="9">
    <source>
        <dbReference type="Pfam" id="PF01035"/>
    </source>
</evidence>
<evidence type="ECO:0000256" key="3">
    <source>
        <dbReference type="ARBA" id="ARBA00022603"/>
    </source>
</evidence>
<dbReference type="InterPro" id="IPR023546">
    <property type="entry name" value="MGMT"/>
</dbReference>
<evidence type="ECO:0000256" key="5">
    <source>
        <dbReference type="ARBA" id="ARBA00022763"/>
    </source>
</evidence>
<evidence type="ECO:0000256" key="7">
    <source>
        <dbReference type="ARBA" id="ARBA00049348"/>
    </source>
</evidence>
<keyword evidence="3 8" id="KW-0489">Methyltransferase</keyword>
<evidence type="ECO:0000313" key="11">
    <source>
        <dbReference type="Proteomes" id="UP000632498"/>
    </source>
</evidence>
<comment type="function">
    <text evidence="8">Involved in the cellular defense against the biological effects of O6-methylguanine (O6-MeG) and O4-methylthymine (O4-MeT) in DNA. Repairs the methylated nucleobase in DNA by stoichiometrically transferring the methyl group to a cysteine residue in the enzyme. This is a suicide reaction: the enzyme is irreversibly inactivated.</text>
</comment>
<dbReference type="FunFam" id="1.10.10.10:FF:000214">
    <property type="entry name" value="Methylated-DNA--protein-cysteine methyltransferase"/>
    <property type="match status" value="1"/>
</dbReference>
<dbReference type="Gene3D" id="1.10.10.10">
    <property type="entry name" value="Winged helix-like DNA-binding domain superfamily/Winged helix DNA-binding domain"/>
    <property type="match status" value="1"/>
</dbReference>
<evidence type="ECO:0000256" key="1">
    <source>
        <dbReference type="ARBA" id="ARBA00001286"/>
    </source>
</evidence>
<keyword evidence="6 8" id="KW-0234">DNA repair</keyword>
<reference evidence="10" key="1">
    <citation type="journal article" date="2014" name="Int. J. Syst. Evol. Microbiol.">
        <title>Complete genome sequence of Corynebacterium casei LMG S-19264T (=DSM 44701T), isolated from a smear-ripened cheese.</title>
        <authorList>
            <consortium name="US DOE Joint Genome Institute (JGI-PGF)"/>
            <person name="Walter F."/>
            <person name="Albersmeier A."/>
            <person name="Kalinowski J."/>
            <person name="Ruckert C."/>
        </authorList>
    </citation>
    <scope>NUCLEOTIDE SEQUENCE</scope>
    <source>
        <strain evidence="10">CGMCC 1.15254</strain>
    </source>
</reference>